<accession>A0A1H7TQ56</accession>
<evidence type="ECO:0000313" key="3">
    <source>
        <dbReference type="Proteomes" id="UP000183894"/>
    </source>
</evidence>
<feature type="transmembrane region" description="Helical" evidence="1">
    <location>
        <begin position="32"/>
        <end position="50"/>
    </location>
</feature>
<reference evidence="2 3" key="1">
    <citation type="submission" date="2016-10" db="EMBL/GenBank/DDBJ databases">
        <authorList>
            <person name="de Groot N.N."/>
        </authorList>
    </citation>
    <scope>NUCLEOTIDE SEQUENCE [LARGE SCALE GENOMIC DNA]</scope>
    <source>
        <strain evidence="2 3">CDM_5</strain>
    </source>
</reference>
<dbReference type="Proteomes" id="UP000183894">
    <property type="component" value="Unassembled WGS sequence"/>
</dbReference>
<feature type="transmembrane region" description="Helical" evidence="1">
    <location>
        <begin position="7"/>
        <end position="26"/>
    </location>
</feature>
<name>A0A1H7TQ56_HALLR</name>
<dbReference type="EMBL" id="FOAD01000010">
    <property type="protein sequence ID" value="SEL86881.1"/>
    <property type="molecule type" value="Genomic_DNA"/>
</dbReference>
<gene>
    <name evidence="2" type="ORF">SAMN04488691_11010</name>
</gene>
<sequence>MNMETEKIGLAIFVIGFTLVGAIAYITNSYPLYLVLAHFFVAAIAGYLLFNKP</sequence>
<evidence type="ECO:0000313" key="2">
    <source>
        <dbReference type="EMBL" id="SEL86881.1"/>
    </source>
</evidence>
<keyword evidence="1" id="KW-0472">Membrane</keyword>
<keyword evidence="1" id="KW-1133">Transmembrane helix</keyword>
<dbReference type="AlphaFoldDB" id="A0A1H7TQ56"/>
<organism evidence="2 3">
    <name type="scientific">Haloferax larsenii</name>
    <dbReference type="NCBI Taxonomy" id="302484"/>
    <lineage>
        <taxon>Archaea</taxon>
        <taxon>Methanobacteriati</taxon>
        <taxon>Methanobacteriota</taxon>
        <taxon>Stenosarchaea group</taxon>
        <taxon>Halobacteria</taxon>
        <taxon>Halobacteriales</taxon>
        <taxon>Haloferacaceae</taxon>
        <taxon>Haloferax</taxon>
    </lineage>
</organism>
<proteinExistence type="predicted"/>
<keyword evidence="1" id="KW-0812">Transmembrane</keyword>
<protein>
    <submittedName>
        <fullName evidence="2">Uncharacterized protein</fullName>
    </submittedName>
</protein>
<evidence type="ECO:0000256" key="1">
    <source>
        <dbReference type="SAM" id="Phobius"/>
    </source>
</evidence>